<dbReference type="SUPFAM" id="SSF54631">
    <property type="entry name" value="CBS-domain pair"/>
    <property type="match status" value="1"/>
</dbReference>
<sequence>MEINEFSAEDEIKNILSNIIKNEAIKTVFQPIISLRDASVFGYEALSRGPEGTMMQNPEFLFNCAIQYDMLWELELLCRTKSFEAMNKAQIKEKLFLNVNPNIINDVKFRKGFTKNYISKFSLQPENIIFEITEKGTVKDIDDFKKAVQHYKAQDYKIAIDDAGAGLSGLNMISTIHPHFIKLDMNLIRDVNTDIIKQALVKSMCEFATLSNTHLIAEGIETKEELLKLIEIGVHYGQGYFIQRPSAVISPIPSAVQEIIKHANKKKNRMNGNKISNIYINNICTSLKTLNSSIKIYQVEEMMYKDITIQGFCITENERVLGVITRDQLYSKISGQYGYSLYYKEPISSIMSTTFLSVDYTMPIHVVVRMAMQRSPKNLYDFITVTKDQKYLGIVTVKDLLENATQIEIINAKQLNPLSELPGNVMIEQQLKECIQSKEDCQLLYFDIDNFKAYNDVYGFEKGDDVIKAFSSILKESIPSNEFIGHIGGDDFIAIIFQSDTTQLCEVIIKRFDEMVLHFYNQNDLKRGYIITKNRHGIEETFPLLSISIVGIVNNRYENVYDVSRKASELKKVCKQKRGSAYLFA</sequence>
<evidence type="ECO:0000313" key="4">
    <source>
        <dbReference type="Proteomes" id="UP000000269"/>
    </source>
</evidence>
<dbReference type="PROSITE" id="PS50883">
    <property type="entry name" value="EAL"/>
    <property type="match status" value="1"/>
</dbReference>
<dbReference type="PROSITE" id="PS50887">
    <property type="entry name" value="GGDEF"/>
    <property type="match status" value="1"/>
</dbReference>
<feature type="domain" description="EAL" evidence="1">
    <location>
        <begin position="5"/>
        <end position="259"/>
    </location>
</feature>
<dbReference type="AlphaFoldDB" id="A8MG08"/>
<dbReference type="eggNOG" id="COG2200">
    <property type="taxonomic scope" value="Bacteria"/>
</dbReference>
<dbReference type="InterPro" id="IPR000160">
    <property type="entry name" value="GGDEF_dom"/>
</dbReference>
<dbReference type="KEGG" id="aoe:Clos_0999"/>
<dbReference type="EMBL" id="CP000853">
    <property type="protein sequence ID" value="ABW18546.1"/>
    <property type="molecule type" value="Genomic_DNA"/>
</dbReference>
<dbReference type="SUPFAM" id="SSF141868">
    <property type="entry name" value="EAL domain-like"/>
    <property type="match status" value="1"/>
</dbReference>
<evidence type="ECO:0000313" key="3">
    <source>
        <dbReference type="EMBL" id="ABW18546.1"/>
    </source>
</evidence>
<dbReference type="PANTHER" id="PTHR33121">
    <property type="entry name" value="CYCLIC DI-GMP PHOSPHODIESTERASE PDEF"/>
    <property type="match status" value="1"/>
</dbReference>
<dbReference type="Gene3D" id="3.20.20.450">
    <property type="entry name" value="EAL domain"/>
    <property type="match status" value="1"/>
</dbReference>
<dbReference type="InterPro" id="IPR043128">
    <property type="entry name" value="Rev_trsase/Diguanyl_cyclase"/>
</dbReference>
<dbReference type="CDD" id="cd01948">
    <property type="entry name" value="EAL"/>
    <property type="match status" value="1"/>
</dbReference>
<dbReference type="HOGENOM" id="CLU_015702_2_1_9"/>
<dbReference type="eggNOG" id="COG0517">
    <property type="taxonomic scope" value="Bacteria"/>
</dbReference>
<dbReference type="Gene3D" id="3.10.580.10">
    <property type="entry name" value="CBS-domain"/>
    <property type="match status" value="1"/>
</dbReference>
<dbReference type="PANTHER" id="PTHR33121:SF76">
    <property type="entry name" value="SIGNALING PROTEIN"/>
    <property type="match status" value="1"/>
</dbReference>
<dbReference type="Pfam" id="PF00571">
    <property type="entry name" value="CBS"/>
    <property type="match status" value="1"/>
</dbReference>
<dbReference type="RefSeq" id="WP_012158858.1">
    <property type="nucleotide sequence ID" value="NC_009922.1"/>
</dbReference>
<proteinExistence type="predicted"/>
<dbReference type="Pfam" id="PF00563">
    <property type="entry name" value="EAL"/>
    <property type="match status" value="1"/>
</dbReference>
<dbReference type="SMART" id="SM00052">
    <property type="entry name" value="EAL"/>
    <property type="match status" value="1"/>
</dbReference>
<dbReference type="SMART" id="SM00267">
    <property type="entry name" value="GGDEF"/>
    <property type="match status" value="1"/>
</dbReference>
<evidence type="ECO:0000259" key="1">
    <source>
        <dbReference type="PROSITE" id="PS50883"/>
    </source>
</evidence>
<gene>
    <name evidence="3" type="ordered locus">Clos_0999</name>
</gene>
<dbReference type="InterPro" id="IPR000644">
    <property type="entry name" value="CBS_dom"/>
</dbReference>
<dbReference type="InterPro" id="IPR046342">
    <property type="entry name" value="CBS_dom_sf"/>
</dbReference>
<dbReference type="eggNOG" id="COG2199">
    <property type="taxonomic scope" value="Bacteria"/>
</dbReference>
<feature type="domain" description="GGDEF" evidence="2">
    <location>
        <begin position="439"/>
        <end position="585"/>
    </location>
</feature>
<dbReference type="Gene3D" id="3.30.70.270">
    <property type="match status" value="1"/>
</dbReference>
<protein>
    <submittedName>
        <fullName evidence="3">Diguanylate cyclase/phosphodiesterase</fullName>
    </submittedName>
</protein>
<keyword evidence="4" id="KW-1185">Reference proteome</keyword>
<dbReference type="STRING" id="350688.Clos_0999"/>
<dbReference type="NCBIfam" id="TIGR00254">
    <property type="entry name" value="GGDEF"/>
    <property type="match status" value="1"/>
</dbReference>
<organism evidence="3 4">
    <name type="scientific">Alkaliphilus oremlandii (strain OhILAs)</name>
    <name type="common">Clostridium oremlandii (strain OhILAs)</name>
    <dbReference type="NCBI Taxonomy" id="350688"/>
    <lineage>
        <taxon>Bacteria</taxon>
        <taxon>Bacillati</taxon>
        <taxon>Bacillota</taxon>
        <taxon>Clostridia</taxon>
        <taxon>Peptostreptococcales</taxon>
        <taxon>Natronincolaceae</taxon>
        <taxon>Alkaliphilus</taxon>
    </lineage>
</organism>
<dbReference type="OrthoDB" id="9813903at2"/>
<dbReference type="CDD" id="cd01949">
    <property type="entry name" value="GGDEF"/>
    <property type="match status" value="1"/>
</dbReference>
<dbReference type="InterPro" id="IPR035919">
    <property type="entry name" value="EAL_sf"/>
</dbReference>
<name>A8MG08_ALKOO</name>
<accession>A8MG08</accession>
<dbReference type="Proteomes" id="UP000000269">
    <property type="component" value="Chromosome"/>
</dbReference>
<reference evidence="4" key="1">
    <citation type="submission" date="2007-10" db="EMBL/GenBank/DDBJ databases">
        <title>Complete genome of Alkaliphilus oremlandii OhILAs.</title>
        <authorList>
            <person name="Copeland A."/>
            <person name="Lucas S."/>
            <person name="Lapidus A."/>
            <person name="Barry K."/>
            <person name="Detter J.C."/>
            <person name="Glavina del Rio T."/>
            <person name="Hammon N."/>
            <person name="Israni S."/>
            <person name="Dalin E."/>
            <person name="Tice H."/>
            <person name="Pitluck S."/>
            <person name="Chain P."/>
            <person name="Malfatti S."/>
            <person name="Shin M."/>
            <person name="Vergez L."/>
            <person name="Schmutz J."/>
            <person name="Larimer F."/>
            <person name="Land M."/>
            <person name="Hauser L."/>
            <person name="Kyrpides N."/>
            <person name="Mikhailova N."/>
            <person name="Stolz J.F."/>
            <person name="Dawson A."/>
            <person name="Fisher E."/>
            <person name="Crable B."/>
            <person name="Perera E."/>
            <person name="Lisak J."/>
            <person name="Ranganathan M."/>
            <person name="Basu P."/>
            <person name="Richardson P."/>
        </authorList>
    </citation>
    <scope>NUCLEOTIDE SEQUENCE [LARGE SCALE GENOMIC DNA]</scope>
    <source>
        <strain evidence="4">OhILAs</strain>
    </source>
</reference>
<dbReference type="GO" id="GO:0071111">
    <property type="term" value="F:cyclic-guanylate-specific phosphodiesterase activity"/>
    <property type="evidence" value="ECO:0007669"/>
    <property type="project" value="InterPro"/>
</dbReference>
<dbReference type="InterPro" id="IPR050706">
    <property type="entry name" value="Cyclic-di-GMP_PDE-like"/>
</dbReference>
<dbReference type="SUPFAM" id="SSF55073">
    <property type="entry name" value="Nucleotide cyclase"/>
    <property type="match status" value="1"/>
</dbReference>
<dbReference type="Pfam" id="PF00990">
    <property type="entry name" value="GGDEF"/>
    <property type="match status" value="1"/>
</dbReference>
<evidence type="ECO:0000259" key="2">
    <source>
        <dbReference type="PROSITE" id="PS50887"/>
    </source>
</evidence>
<dbReference type="InterPro" id="IPR001633">
    <property type="entry name" value="EAL_dom"/>
</dbReference>
<dbReference type="InterPro" id="IPR029787">
    <property type="entry name" value="Nucleotide_cyclase"/>
</dbReference>